<evidence type="ECO:0000313" key="5">
    <source>
        <dbReference type="Proteomes" id="UP000307706"/>
    </source>
</evidence>
<feature type="transmembrane region" description="Helical" evidence="1">
    <location>
        <begin position="110"/>
        <end position="134"/>
    </location>
</feature>
<reference evidence="4 5" key="1">
    <citation type="submission" date="2017-12" db="EMBL/GenBank/DDBJ databases">
        <authorList>
            <person name="Paulsen S."/>
            <person name="Gram L.K."/>
        </authorList>
    </citation>
    <scope>NUCLEOTIDE SEQUENCE [LARGE SCALE GENOMIC DNA]</scope>
    <source>
        <strain evidence="3 5">S2231</strain>
        <strain evidence="2 4">S2233</strain>
    </source>
</reference>
<dbReference type="Proteomes" id="UP000305730">
    <property type="component" value="Unassembled WGS sequence"/>
</dbReference>
<organism evidence="3 5">
    <name type="scientific">Pseudoalteromonas citrea</name>
    <dbReference type="NCBI Taxonomy" id="43655"/>
    <lineage>
        <taxon>Bacteria</taxon>
        <taxon>Pseudomonadati</taxon>
        <taxon>Pseudomonadota</taxon>
        <taxon>Gammaproteobacteria</taxon>
        <taxon>Alteromonadales</taxon>
        <taxon>Pseudoalteromonadaceae</taxon>
        <taxon>Pseudoalteromonas</taxon>
    </lineage>
</organism>
<comment type="caution">
    <text evidence="3">The sequence shown here is derived from an EMBL/GenBank/DDBJ whole genome shotgun (WGS) entry which is preliminary data.</text>
</comment>
<dbReference type="Proteomes" id="UP000307706">
    <property type="component" value="Unassembled WGS sequence"/>
</dbReference>
<feature type="transmembrane region" description="Helical" evidence="1">
    <location>
        <begin position="174"/>
        <end position="194"/>
    </location>
</feature>
<keyword evidence="1" id="KW-1133">Transmembrane helix</keyword>
<feature type="transmembrane region" description="Helical" evidence="1">
    <location>
        <begin position="280"/>
        <end position="298"/>
    </location>
</feature>
<keyword evidence="1" id="KW-0472">Membrane</keyword>
<accession>A0A5S3XK57</accession>
<evidence type="ECO:0000313" key="4">
    <source>
        <dbReference type="Proteomes" id="UP000305730"/>
    </source>
</evidence>
<gene>
    <name evidence="3" type="ORF">CWB96_21315</name>
    <name evidence="2" type="ORF">CWB97_16855</name>
</gene>
<keyword evidence="1" id="KW-0812">Transmembrane</keyword>
<reference evidence="3" key="3">
    <citation type="submission" date="2019-09" db="EMBL/GenBank/DDBJ databases">
        <title>Co-occurence of chitin degradation, pigmentation and bioactivity in marine Pseudoalteromonas.</title>
        <authorList>
            <person name="Sonnenschein E.C."/>
            <person name="Bech P.K."/>
        </authorList>
    </citation>
    <scope>NUCLEOTIDE SEQUENCE</scope>
    <source>
        <strain evidence="3">S2231</strain>
    </source>
</reference>
<dbReference type="AlphaFoldDB" id="A0A5S3XK57"/>
<name>A0A5S3XK57_9GAMM</name>
<feature type="transmembrane region" description="Helical" evidence="1">
    <location>
        <begin position="20"/>
        <end position="39"/>
    </location>
</feature>
<evidence type="ECO:0000313" key="3">
    <source>
        <dbReference type="EMBL" id="TMP53428.1"/>
    </source>
</evidence>
<keyword evidence="4" id="KW-1185">Reference proteome</keyword>
<dbReference type="OrthoDB" id="9920864at2"/>
<proteinExistence type="predicted"/>
<sequence>MQVLGKNISIERVIYNDHGLANRWLFLALAAVCALLLVLNVQGEVNLKTLAHQPTSLYQHNIHYLTKIEDTLISDFGQLNTLTTQLNSRVSTPDNNVIWSKDVAVIYQEFVTILTAGSHYALSAVAIVGALQIVNYLSDWLAPVIFNVLLAYMSIWSLLVVLKRELLYQTALLWLGKVLIGVWLCLYLVIPYSIHVSSAMTHEIEAHFHHTLDHDYFTSINHDISQIAHSVEPKNNALMKQGTVTQGATMQVEPMFIPKIAQAQMERGAKVIMTALAHKVISLLLVPLSIGFLLYMVFRRLLRGMARQEVRSTPVCRDPIPLMPLK</sequence>
<reference evidence="4 5" key="2">
    <citation type="submission" date="2019-06" db="EMBL/GenBank/DDBJ databases">
        <title>Co-occurence of chitin degradation, pigmentation and bioactivity in marine Pseudoalteromonas.</title>
        <authorList>
            <person name="Sonnenschein E.C."/>
            <person name="Bech P.K."/>
        </authorList>
    </citation>
    <scope>NUCLEOTIDE SEQUENCE [LARGE SCALE GENOMIC DNA]</scope>
    <source>
        <strain evidence="5">S2231</strain>
        <strain evidence="2 4">S2233</strain>
    </source>
</reference>
<dbReference type="EMBL" id="PNCL01000150">
    <property type="protein sequence ID" value="TMP53428.1"/>
    <property type="molecule type" value="Genomic_DNA"/>
</dbReference>
<evidence type="ECO:0000256" key="1">
    <source>
        <dbReference type="SAM" id="Phobius"/>
    </source>
</evidence>
<dbReference type="RefSeq" id="WP_138597898.1">
    <property type="nucleotide sequence ID" value="NZ_PNCK01000067.1"/>
</dbReference>
<dbReference type="EMBL" id="PNCK01000067">
    <property type="protein sequence ID" value="TMP40785.1"/>
    <property type="molecule type" value="Genomic_DNA"/>
</dbReference>
<evidence type="ECO:0000313" key="2">
    <source>
        <dbReference type="EMBL" id="TMP40785.1"/>
    </source>
</evidence>
<feature type="transmembrane region" description="Helical" evidence="1">
    <location>
        <begin position="140"/>
        <end position="162"/>
    </location>
</feature>
<protein>
    <submittedName>
        <fullName evidence="3">Uncharacterized protein</fullName>
    </submittedName>
</protein>